<name>A0ABY4XDI3_9SPHN</name>
<proteinExistence type="predicted"/>
<evidence type="ECO:0000256" key="3">
    <source>
        <dbReference type="ARBA" id="ARBA00023239"/>
    </source>
</evidence>
<evidence type="ECO:0000313" key="6">
    <source>
        <dbReference type="Proteomes" id="UP001056937"/>
    </source>
</evidence>
<dbReference type="PROSITE" id="PS51671">
    <property type="entry name" value="ACT"/>
    <property type="match status" value="1"/>
</dbReference>
<comment type="cofactor">
    <cofactor evidence="1">
        <name>pyridoxal 5'-phosphate</name>
        <dbReference type="ChEBI" id="CHEBI:597326"/>
    </cofactor>
</comment>
<sequence length="398" mass="40950">MIGHEAVREAAARIAGKIVQTPVLYSDAISRLTGAEVWLKLDTLQVTGAFKERGAANRLALLSADERARGVAAMSAGNHAQAVARHAGLLGIRAVIVMPAITPATKVTRTARWGAEVVLHGDSLAGAAAHARALAERDGLVFIHPYDDDAVIAGQGTLGLELIAAVPDLDAMLVPVGGGGLAAGCALAALGAGRPIAVHGVEVDSYAAMAQELSGAPVAVGGSTIAEGIAVRDVGRRPLAILRAHGAGVLTVSEHRIEQAIALLAEEAKIVAEGAGAAGVAALLDQGARFRGRTVGVPVCGANIDNRALANVLQRVMIRDGRMVRLVLDIPDRPGVLGEIATLIGRAGANIIEVAHHRLFTSPSVQAARLEVMFEARDASHGETVVEALRAQFAVTRL</sequence>
<dbReference type="InterPro" id="IPR036052">
    <property type="entry name" value="TrpB-like_PALP_sf"/>
</dbReference>
<dbReference type="InterPro" id="IPR050147">
    <property type="entry name" value="Ser/Thr_Dehydratase"/>
</dbReference>
<organism evidence="5 6">
    <name type="scientific">Sphingomonas morindae</name>
    <dbReference type="NCBI Taxonomy" id="1541170"/>
    <lineage>
        <taxon>Bacteria</taxon>
        <taxon>Pseudomonadati</taxon>
        <taxon>Pseudomonadota</taxon>
        <taxon>Alphaproteobacteria</taxon>
        <taxon>Sphingomonadales</taxon>
        <taxon>Sphingomonadaceae</taxon>
        <taxon>Sphingomonas</taxon>
    </lineage>
</organism>
<reference evidence="5" key="1">
    <citation type="journal article" date="2022" name="Toxins">
        <title>Genomic Analysis of Sphingopyxis sp. USTB-05 for Biodegrading Cyanobacterial Hepatotoxins.</title>
        <authorList>
            <person name="Liu C."/>
            <person name="Xu Q."/>
            <person name="Zhao Z."/>
            <person name="Zhang H."/>
            <person name="Liu X."/>
            <person name="Yin C."/>
            <person name="Liu Y."/>
            <person name="Yan H."/>
        </authorList>
    </citation>
    <scope>NUCLEOTIDE SEQUENCE</scope>
    <source>
        <strain evidence="5">NBD5</strain>
    </source>
</reference>
<dbReference type="InterPro" id="IPR001926">
    <property type="entry name" value="TrpB-like_PALP"/>
</dbReference>
<dbReference type="EC" id="4.3.1.19" evidence="5"/>
<dbReference type="Proteomes" id="UP001056937">
    <property type="component" value="Chromosome 2"/>
</dbReference>
<dbReference type="GO" id="GO:0004794">
    <property type="term" value="F:threonine deaminase activity"/>
    <property type="evidence" value="ECO:0007669"/>
    <property type="project" value="UniProtKB-EC"/>
</dbReference>
<dbReference type="Pfam" id="PF00291">
    <property type="entry name" value="PALP"/>
    <property type="match status" value="1"/>
</dbReference>
<dbReference type="NCBIfam" id="NF005600">
    <property type="entry name" value="PRK07334.1"/>
    <property type="match status" value="1"/>
</dbReference>
<gene>
    <name evidence="5" type="ORF">LHA26_17600</name>
</gene>
<protein>
    <submittedName>
        <fullName evidence="5">Threonine ammonia-lyase</fullName>
        <ecNumber evidence="5">4.3.1.19</ecNumber>
    </submittedName>
</protein>
<dbReference type="InterPro" id="IPR002912">
    <property type="entry name" value="ACT_dom"/>
</dbReference>
<dbReference type="Gene3D" id="3.30.70.260">
    <property type="match status" value="1"/>
</dbReference>
<dbReference type="Pfam" id="PF01842">
    <property type="entry name" value="ACT"/>
    <property type="match status" value="1"/>
</dbReference>
<accession>A0ABY4XDI3</accession>
<dbReference type="RefSeq" id="WP_252168797.1">
    <property type="nucleotide sequence ID" value="NZ_CP084931.1"/>
</dbReference>
<dbReference type="SUPFAM" id="SSF53686">
    <property type="entry name" value="Tryptophan synthase beta subunit-like PLP-dependent enzymes"/>
    <property type="match status" value="1"/>
</dbReference>
<keyword evidence="6" id="KW-1185">Reference proteome</keyword>
<dbReference type="PANTHER" id="PTHR48078:SF6">
    <property type="entry name" value="L-THREONINE DEHYDRATASE CATABOLIC TDCB"/>
    <property type="match status" value="1"/>
</dbReference>
<feature type="domain" description="ACT" evidence="4">
    <location>
        <begin position="325"/>
        <end position="398"/>
    </location>
</feature>
<evidence type="ECO:0000313" key="5">
    <source>
        <dbReference type="EMBL" id="USI74983.1"/>
    </source>
</evidence>
<dbReference type="EMBL" id="CP084931">
    <property type="protein sequence ID" value="USI74983.1"/>
    <property type="molecule type" value="Genomic_DNA"/>
</dbReference>
<keyword evidence="3 5" id="KW-0456">Lyase</keyword>
<evidence type="ECO:0000256" key="2">
    <source>
        <dbReference type="ARBA" id="ARBA00022898"/>
    </source>
</evidence>
<dbReference type="Gene3D" id="3.40.50.1100">
    <property type="match status" value="2"/>
</dbReference>
<dbReference type="PANTHER" id="PTHR48078">
    <property type="entry name" value="THREONINE DEHYDRATASE, MITOCHONDRIAL-RELATED"/>
    <property type="match status" value="1"/>
</dbReference>
<evidence type="ECO:0000259" key="4">
    <source>
        <dbReference type="PROSITE" id="PS51671"/>
    </source>
</evidence>
<evidence type="ECO:0000256" key="1">
    <source>
        <dbReference type="ARBA" id="ARBA00001933"/>
    </source>
</evidence>
<dbReference type="InterPro" id="IPR044561">
    <property type="entry name" value="ACT_ThrD-II-like"/>
</dbReference>
<keyword evidence="2" id="KW-0663">Pyridoxal phosphate</keyword>
<dbReference type="CDD" id="cd04886">
    <property type="entry name" value="ACT_ThrD-II-like"/>
    <property type="match status" value="1"/>
</dbReference>